<evidence type="ECO:0000256" key="5">
    <source>
        <dbReference type="ARBA" id="ARBA00023024"/>
    </source>
</evidence>
<gene>
    <name evidence="11" type="ORF">DM02DRAFT_638208</name>
</gene>
<evidence type="ECO:0000256" key="7">
    <source>
        <dbReference type="ARBA" id="ARBA00023295"/>
    </source>
</evidence>
<dbReference type="GO" id="GO:0008843">
    <property type="term" value="F:endochitinase activity"/>
    <property type="evidence" value="ECO:0007669"/>
    <property type="project" value="UniProtKB-EC"/>
</dbReference>
<evidence type="ECO:0000256" key="4">
    <source>
        <dbReference type="ARBA" id="ARBA00022801"/>
    </source>
</evidence>
<dbReference type="Pfam" id="PF00704">
    <property type="entry name" value="Glyco_hydro_18"/>
    <property type="match status" value="1"/>
</dbReference>
<protein>
    <recommendedName>
        <fullName evidence="3">chitinase</fullName>
        <ecNumber evidence="3">3.2.1.14</ecNumber>
    </recommendedName>
</protein>
<dbReference type="PANTHER" id="PTHR11177">
    <property type="entry name" value="CHITINASE"/>
    <property type="match status" value="1"/>
</dbReference>
<sequence>MHKQNAVHMLRQAKKNALSMSAALNMDFSYVRFCGEGCQNGCDEVKRPSGGTGNSARAKTIGYYESWSYGRDCDATAPEAIDSTMWTHINFAFALVNPQTFEISKMNSYDDMLYPKVIDLKLQSPNLKVYIAVGGWSAGGKVFSDMVSSAANRKAFIDSAVRFCSTYGFDGIDIDWEYPVADDRGGKEEDYTNYVTFTKELREAAKGLGLTLTLPNSYWYLKGFDVKGLEEHVDWFNIMSYDIHGVWDGNNRNTRKEVNPHTNITEISLGLDLLWRNGISNNKVVLGFGFYGRSFTLKDPSCNKPGCGFASGAKAGKCTGEAGILSNAEIGRIMDEKKLKPEFDEKAGVKWITWDSDQWVSYDDADTFKLKMDFANKLGLSGIMVWALDLDNQDSQTAQYLNSGGTMNNSNGFDRQKRVVNKKQALTGKLGYWTPCMSEKARKSTGCPGGYHELVVGHGKAYDSDALKETTGCHGKDNRILCLNNEVQAKNCNWNRQKDGVRKNFTGFDACFTC</sequence>
<evidence type="ECO:0000313" key="11">
    <source>
        <dbReference type="EMBL" id="PVI07196.1"/>
    </source>
</evidence>
<dbReference type="Gene3D" id="3.10.50.10">
    <property type="match status" value="1"/>
</dbReference>
<name>A0A2V1EA13_9PLEO</name>
<keyword evidence="4 9" id="KW-0378">Hydrolase</keyword>
<dbReference type="InterPro" id="IPR029070">
    <property type="entry name" value="Chitinase_insertion_sf"/>
</dbReference>
<dbReference type="InterPro" id="IPR001223">
    <property type="entry name" value="Glyco_hydro18_cat"/>
</dbReference>
<keyword evidence="5" id="KW-0146">Chitin degradation</keyword>
<evidence type="ECO:0000313" key="12">
    <source>
        <dbReference type="Proteomes" id="UP000244855"/>
    </source>
</evidence>
<dbReference type="PANTHER" id="PTHR11177:SF402">
    <property type="entry name" value="CHITINASE"/>
    <property type="match status" value="1"/>
</dbReference>
<reference evidence="11 12" key="1">
    <citation type="journal article" date="2018" name="Sci. Rep.">
        <title>Comparative genomics provides insights into the lifestyle and reveals functional heterogeneity of dark septate endophytic fungi.</title>
        <authorList>
            <person name="Knapp D.G."/>
            <person name="Nemeth J.B."/>
            <person name="Barry K."/>
            <person name="Hainaut M."/>
            <person name="Henrissat B."/>
            <person name="Johnson J."/>
            <person name="Kuo A."/>
            <person name="Lim J.H.P."/>
            <person name="Lipzen A."/>
            <person name="Nolan M."/>
            <person name="Ohm R.A."/>
            <person name="Tamas L."/>
            <person name="Grigoriev I.V."/>
            <person name="Spatafora J.W."/>
            <person name="Nagy L.G."/>
            <person name="Kovacs G.M."/>
        </authorList>
    </citation>
    <scope>NUCLEOTIDE SEQUENCE [LARGE SCALE GENOMIC DNA]</scope>
    <source>
        <strain evidence="11 12">DSE2036</strain>
    </source>
</reference>
<dbReference type="EMBL" id="KZ805305">
    <property type="protein sequence ID" value="PVI07196.1"/>
    <property type="molecule type" value="Genomic_DNA"/>
</dbReference>
<evidence type="ECO:0000256" key="8">
    <source>
        <dbReference type="ARBA" id="ARBA00023326"/>
    </source>
</evidence>
<dbReference type="InterPro" id="IPR001579">
    <property type="entry name" value="Glyco_hydro_18_chit_AS"/>
</dbReference>
<dbReference type="SUPFAM" id="SSF51445">
    <property type="entry name" value="(Trans)glycosidases"/>
    <property type="match status" value="1"/>
</dbReference>
<evidence type="ECO:0000256" key="3">
    <source>
        <dbReference type="ARBA" id="ARBA00012729"/>
    </source>
</evidence>
<dbReference type="STRING" id="97972.A0A2V1EA13"/>
<dbReference type="PROSITE" id="PS01095">
    <property type="entry name" value="GH18_1"/>
    <property type="match status" value="1"/>
</dbReference>
<comment type="similarity">
    <text evidence="2">Belongs to the glycosyl hydrolase 18 family. Chitinase class V subfamily.</text>
</comment>
<evidence type="ECO:0000256" key="2">
    <source>
        <dbReference type="ARBA" id="ARBA00008682"/>
    </source>
</evidence>
<dbReference type="OrthoDB" id="73875at2759"/>
<dbReference type="PROSITE" id="PS51910">
    <property type="entry name" value="GH18_2"/>
    <property type="match status" value="1"/>
</dbReference>
<evidence type="ECO:0000256" key="9">
    <source>
        <dbReference type="RuleBase" id="RU000489"/>
    </source>
</evidence>
<keyword evidence="8" id="KW-0624">Polysaccharide degradation</keyword>
<comment type="catalytic activity">
    <reaction evidence="1">
        <text>Random endo-hydrolysis of N-acetyl-beta-D-glucosaminide (1-&gt;4)-beta-linkages in chitin and chitodextrins.</text>
        <dbReference type="EC" id="3.2.1.14"/>
    </reaction>
</comment>
<evidence type="ECO:0000259" key="10">
    <source>
        <dbReference type="PROSITE" id="PS51910"/>
    </source>
</evidence>
<evidence type="ECO:0000256" key="6">
    <source>
        <dbReference type="ARBA" id="ARBA00023277"/>
    </source>
</evidence>
<dbReference type="InterPro" id="IPR011583">
    <property type="entry name" value="Chitinase_II/V-like_cat"/>
</dbReference>
<dbReference type="SUPFAM" id="SSF54556">
    <property type="entry name" value="Chitinase insertion domain"/>
    <property type="match status" value="1"/>
</dbReference>
<dbReference type="InterPro" id="IPR050314">
    <property type="entry name" value="Glycosyl_Hydrlase_18"/>
</dbReference>
<dbReference type="GO" id="GO:0008061">
    <property type="term" value="F:chitin binding"/>
    <property type="evidence" value="ECO:0007669"/>
    <property type="project" value="InterPro"/>
</dbReference>
<evidence type="ECO:0000256" key="1">
    <source>
        <dbReference type="ARBA" id="ARBA00000822"/>
    </source>
</evidence>
<keyword evidence="12" id="KW-1185">Reference proteome</keyword>
<dbReference type="EC" id="3.2.1.14" evidence="3"/>
<dbReference type="InterPro" id="IPR017853">
    <property type="entry name" value="GH"/>
</dbReference>
<proteinExistence type="inferred from homology"/>
<organism evidence="11 12">
    <name type="scientific">Periconia macrospinosa</name>
    <dbReference type="NCBI Taxonomy" id="97972"/>
    <lineage>
        <taxon>Eukaryota</taxon>
        <taxon>Fungi</taxon>
        <taxon>Dikarya</taxon>
        <taxon>Ascomycota</taxon>
        <taxon>Pezizomycotina</taxon>
        <taxon>Dothideomycetes</taxon>
        <taxon>Pleosporomycetidae</taxon>
        <taxon>Pleosporales</taxon>
        <taxon>Massarineae</taxon>
        <taxon>Periconiaceae</taxon>
        <taxon>Periconia</taxon>
    </lineage>
</organism>
<accession>A0A2V1EA13</accession>
<feature type="domain" description="GH18" evidence="10">
    <location>
        <begin position="58"/>
        <end position="404"/>
    </location>
</feature>
<dbReference type="GO" id="GO:0006032">
    <property type="term" value="P:chitin catabolic process"/>
    <property type="evidence" value="ECO:0007669"/>
    <property type="project" value="UniProtKB-KW"/>
</dbReference>
<keyword evidence="7 9" id="KW-0326">Glycosidase</keyword>
<dbReference type="Gene3D" id="3.20.20.80">
    <property type="entry name" value="Glycosidases"/>
    <property type="match status" value="1"/>
</dbReference>
<dbReference type="Proteomes" id="UP000244855">
    <property type="component" value="Unassembled WGS sequence"/>
</dbReference>
<dbReference type="AlphaFoldDB" id="A0A2V1EA13"/>
<dbReference type="SMART" id="SM00636">
    <property type="entry name" value="Glyco_18"/>
    <property type="match status" value="1"/>
</dbReference>
<keyword evidence="6" id="KW-0119">Carbohydrate metabolism</keyword>
<dbReference type="GO" id="GO:0000272">
    <property type="term" value="P:polysaccharide catabolic process"/>
    <property type="evidence" value="ECO:0007669"/>
    <property type="project" value="UniProtKB-KW"/>
</dbReference>